<gene>
    <name evidence="3" type="primary">LOC115630023</name>
</gene>
<accession>A0A6J2U2D5</accession>
<proteinExistence type="predicted"/>
<feature type="compositionally biased region" description="Low complexity" evidence="1">
    <location>
        <begin position="1"/>
        <end position="12"/>
    </location>
</feature>
<feature type="compositionally biased region" description="Basic and acidic residues" evidence="1">
    <location>
        <begin position="96"/>
        <end position="110"/>
    </location>
</feature>
<feature type="region of interest" description="Disordered" evidence="1">
    <location>
        <begin position="96"/>
        <end position="115"/>
    </location>
</feature>
<name>A0A6J2U2D5_DROLE</name>
<dbReference type="RefSeq" id="XP_030382549.1">
    <property type="nucleotide sequence ID" value="XM_030526689.1"/>
</dbReference>
<dbReference type="AlphaFoldDB" id="A0A6J2U2D5"/>
<dbReference type="GeneID" id="115630023"/>
<dbReference type="OrthoDB" id="8187082at2759"/>
<keyword evidence="2" id="KW-1185">Reference proteome</keyword>
<sequence>MHSIEQLQLQLQSKAALSDSDEQHEEQEQQPEQHHEDDSEEAIVDEAHSEDIGSAEQDLPVKDADPELSLTMPSSTESPAIEVRLKQIAQDFEKMASSHEVQRNGAKDEMTPQSSLSLSDLIRTLRPNEKQIIPQIDSDYSNAMRVLGKTSAVMNNEDSRKFKVLSDAHTLVV</sequence>
<evidence type="ECO:0000313" key="3">
    <source>
        <dbReference type="RefSeq" id="XP_030382549.1"/>
    </source>
</evidence>
<feature type="compositionally biased region" description="Acidic residues" evidence="1">
    <location>
        <begin position="19"/>
        <end position="29"/>
    </location>
</feature>
<reference evidence="3" key="1">
    <citation type="submission" date="2025-08" db="UniProtKB">
        <authorList>
            <consortium name="RefSeq"/>
        </authorList>
    </citation>
    <scope>IDENTIFICATION</scope>
    <source>
        <strain evidence="3">11010-0011.00</strain>
        <tissue evidence="3">Whole body</tissue>
    </source>
</reference>
<dbReference type="Proteomes" id="UP000504634">
    <property type="component" value="Unplaced"/>
</dbReference>
<feature type="region of interest" description="Disordered" evidence="1">
    <location>
        <begin position="1"/>
        <end position="81"/>
    </location>
</feature>
<organism evidence="2 3">
    <name type="scientific">Drosophila lebanonensis</name>
    <name type="common">Fruit fly</name>
    <name type="synonym">Scaptodrosophila lebanonensis</name>
    <dbReference type="NCBI Taxonomy" id="7225"/>
    <lineage>
        <taxon>Eukaryota</taxon>
        <taxon>Metazoa</taxon>
        <taxon>Ecdysozoa</taxon>
        <taxon>Arthropoda</taxon>
        <taxon>Hexapoda</taxon>
        <taxon>Insecta</taxon>
        <taxon>Pterygota</taxon>
        <taxon>Neoptera</taxon>
        <taxon>Endopterygota</taxon>
        <taxon>Diptera</taxon>
        <taxon>Brachycera</taxon>
        <taxon>Muscomorpha</taxon>
        <taxon>Ephydroidea</taxon>
        <taxon>Drosophilidae</taxon>
        <taxon>Scaptodrosophila</taxon>
    </lineage>
</organism>
<evidence type="ECO:0000313" key="2">
    <source>
        <dbReference type="Proteomes" id="UP000504634"/>
    </source>
</evidence>
<protein>
    <submittedName>
        <fullName evidence="3">Uncharacterized protein LOC115630023</fullName>
    </submittedName>
</protein>
<evidence type="ECO:0000256" key="1">
    <source>
        <dbReference type="SAM" id="MobiDB-lite"/>
    </source>
</evidence>